<reference evidence="7" key="1">
    <citation type="journal article" date="2019" name="Int. J. Syst. Evol. Microbiol.">
        <title>The Global Catalogue of Microorganisms (GCM) 10K type strain sequencing project: providing services to taxonomists for standard genome sequencing and annotation.</title>
        <authorList>
            <consortium name="The Broad Institute Genomics Platform"/>
            <consortium name="The Broad Institute Genome Sequencing Center for Infectious Disease"/>
            <person name="Wu L."/>
            <person name="Ma J."/>
        </authorList>
    </citation>
    <scope>NUCLEOTIDE SEQUENCE [LARGE SCALE GENOMIC DNA]</scope>
    <source>
        <strain evidence="7">JCM 18053</strain>
    </source>
</reference>
<dbReference type="SUPFAM" id="SSF52540">
    <property type="entry name" value="P-loop containing nucleoside triphosphate hydrolases"/>
    <property type="match status" value="1"/>
</dbReference>
<proteinExistence type="predicted"/>
<protein>
    <submittedName>
        <fullName evidence="6">FtsK/SpoIIIE domain-containing protein</fullName>
    </submittedName>
</protein>
<evidence type="ECO:0000256" key="4">
    <source>
        <dbReference type="SAM" id="MobiDB-lite"/>
    </source>
</evidence>
<dbReference type="PANTHER" id="PTHR22683:SF1">
    <property type="entry name" value="TYPE VII SECRETION SYSTEM PROTEIN ESSC"/>
    <property type="match status" value="1"/>
</dbReference>
<evidence type="ECO:0000256" key="3">
    <source>
        <dbReference type="PROSITE-ProRule" id="PRU00289"/>
    </source>
</evidence>
<dbReference type="RefSeq" id="WP_345734322.1">
    <property type="nucleotide sequence ID" value="NZ_BAABIA010000001.1"/>
</dbReference>
<dbReference type="PANTHER" id="PTHR22683">
    <property type="entry name" value="SPORULATION PROTEIN RELATED"/>
    <property type="match status" value="1"/>
</dbReference>
<name>A0ABP9NS34_9BACT</name>
<gene>
    <name evidence="6" type="ORF">GCM10023213_00060</name>
</gene>
<dbReference type="Pfam" id="PF01580">
    <property type="entry name" value="FtsK_SpoIIIE"/>
    <property type="match status" value="1"/>
</dbReference>
<sequence length="1303" mass="143100">MPHPSVLGSFVDDVEWLKKLNDHSKTTPLVRLVAARDRAGRVSHTEQLNLQDCSDLRGRQGSGLFVPSSTRAEKLDLEFLKAVESAQSKNRVSQQLANELRTQFSEFVSIYGTAIEALNNSDIQNPALDQQASAYGALLEAVSLQVTADDSRNGMLRPLLEIGIANITDNGSTKPLGIVCPWHPLRLQALHAREIQLSRTFQSLLGGSSPDFTDQSGRLYFRDLETQLQNTGSPEVAILWKKNTPKVVADVASFGDYTIVEPPIRDVKEHCLTNENPEPTARKIAEIIKSYLELQPHERDNFSIVLYNCDSAGLPTAVVNAIRAPDDDSDQDTTCQVILTHRDHGKLAQIYENIAAQESDDDAFHVSESSKDFMARVRINIMVNEIALGNLKSEQPTDIAFCQDVISREAALDFPDVPRGGGHTIPAADLKPTLWSRRREMRPGDSESVVYLASPVQTEAGWKFLLALAVAKNRNFARGTWESGNCLMPARKLMFEKDETAEIFQQTHALANWVVNFDDLLDRRLLRHKEVKIIRYKQSTSEGRNLIISSTAEDHLLRVTMKQKLRPLLPPDASNDTLNLLCTRLINDANDISGNLVLRAAKRGTNANELIGLVLSRHLVEQELGLRTVCLLLDDYAEWLGQKESKVADLLLMAPSRSDSGELRVDIVVTEAKFISIVASSSSDHVRDSGRQLRDSLRLLERALTAPHAPSDQELWLSRISDLLFEGLQNAEETFCAAELRTALRERKCKICLRGYSHVFIYAAEGDSDGTAYTRIQDTSFGHQEVFARSAVKTFIRNLVSPEAATAPTPLRVLSSGHDFVNRLYTDISHPVALPLAGLKPASPAEAPPSNAPVVLPALEASDGSASTVVVTEPPSAEDEHNDDEAEDSGGEPIAGDSPVARTPVPPSTGLNAALGGMLSQHAGDGDTTITDAADEEWLNQIAQKVRDAFLKRNMTAKIVEKRTTPNAALLRFEGSAKLTVAAIEARRVDFKTTDGIDILGVRPEIGVIAIIVARPKRKVLSLFELWRDWNPDIANGNTSLLVAQQESDGSPLFLSPKVNPHTLVAGQTGSGKSVLMQNIILGIAATNTPAQAQLVIIDPKGSLDYQFLAPLPHFREPIILQMGLAVSALGKLVAEMERRQPLFLSAQVRNIDEYLKKTGLPLPRIWAIHDEFGDWMQVKEYKEEISGFVNRLAQKARAAGIYLIFASQRPEASIFPMVLRSNLGNRLILKVDSSGTSDLSLGVKGLGAEKLLPHGHMLAITGETNGPVYCQVPYISEEDVISMVSVIRQRCETLLNNLSSGN</sequence>
<evidence type="ECO:0000313" key="6">
    <source>
        <dbReference type="EMBL" id="GAA5132250.1"/>
    </source>
</evidence>
<feature type="domain" description="FtsK" evidence="5">
    <location>
        <begin position="1050"/>
        <end position="1239"/>
    </location>
</feature>
<dbReference type="InterPro" id="IPR002543">
    <property type="entry name" value="FtsK_dom"/>
</dbReference>
<dbReference type="Gene3D" id="3.40.50.300">
    <property type="entry name" value="P-loop containing nucleotide triphosphate hydrolases"/>
    <property type="match status" value="1"/>
</dbReference>
<feature type="binding site" evidence="3">
    <location>
        <begin position="1067"/>
        <end position="1074"/>
    </location>
    <ligand>
        <name>ATP</name>
        <dbReference type="ChEBI" id="CHEBI:30616"/>
    </ligand>
</feature>
<dbReference type="InterPro" id="IPR027417">
    <property type="entry name" value="P-loop_NTPase"/>
</dbReference>
<keyword evidence="2 3" id="KW-0067">ATP-binding</keyword>
<organism evidence="6 7">
    <name type="scientific">Prosthecobacter algae</name>
    <dbReference type="NCBI Taxonomy" id="1144682"/>
    <lineage>
        <taxon>Bacteria</taxon>
        <taxon>Pseudomonadati</taxon>
        <taxon>Verrucomicrobiota</taxon>
        <taxon>Verrucomicrobiia</taxon>
        <taxon>Verrucomicrobiales</taxon>
        <taxon>Verrucomicrobiaceae</taxon>
        <taxon>Prosthecobacter</taxon>
    </lineage>
</organism>
<dbReference type="PROSITE" id="PS50901">
    <property type="entry name" value="FTSK"/>
    <property type="match status" value="1"/>
</dbReference>
<dbReference type="EMBL" id="BAABIA010000001">
    <property type="protein sequence ID" value="GAA5132250.1"/>
    <property type="molecule type" value="Genomic_DNA"/>
</dbReference>
<dbReference type="Proteomes" id="UP001499852">
    <property type="component" value="Unassembled WGS sequence"/>
</dbReference>
<keyword evidence="7" id="KW-1185">Reference proteome</keyword>
<evidence type="ECO:0000259" key="5">
    <source>
        <dbReference type="PROSITE" id="PS50901"/>
    </source>
</evidence>
<evidence type="ECO:0000313" key="7">
    <source>
        <dbReference type="Proteomes" id="UP001499852"/>
    </source>
</evidence>
<evidence type="ECO:0000256" key="1">
    <source>
        <dbReference type="ARBA" id="ARBA00022741"/>
    </source>
</evidence>
<keyword evidence="1 3" id="KW-0547">Nucleotide-binding</keyword>
<feature type="region of interest" description="Disordered" evidence="4">
    <location>
        <begin position="863"/>
        <end position="920"/>
    </location>
</feature>
<dbReference type="InterPro" id="IPR050206">
    <property type="entry name" value="FtsK/SpoIIIE/SftA"/>
</dbReference>
<accession>A0ABP9NS34</accession>
<comment type="caution">
    <text evidence="6">The sequence shown here is derived from an EMBL/GenBank/DDBJ whole genome shotgun (WGS) entry which is preliminary data.</text>
</comment>
<feature type="compositionally biased region" description="Acidic residues" evidence="4">
    <location>
        <begin position="876"/>
        <end position="890"/>
    </location>
</feature>
<dbReference type="CDD" id="cd01127">
    <property type="entry name" value="TrwB_TraG_TraD_VirD4"/>
    <property type="match status" value="1"/>
</dbReference>
<evidence type="ECO:0000256" key="2">
    <source>
        <dbReference type="ARBA" id="ARBA00022840"/>
    </source>
</evidence>